<sequence length="306" mass="33940">MENKQFYKGDLSMEFSDLQIFLTVVRAGGINRAAEVLHRAQSSVTSRIQVLEDKVGVQLFLREGRRLQLSPAGKILVGYAERIVELSREAASAVQADQPTGVLRLGAMESTAAVRLPGPLGRFHDRYPDVALELYSGDPRDLVNKVLHSELDAALIADPVSDRRLETMAIYDEELVIVAEAKHGTIASPKDLPSKSILAFHPGCPHRKRLEDWFARGHVIPERIVEVGSYHLILGCVAVGMGVALVPHSVLETYTDRDRLSVHKLRAKFGRVKTRLVWRKEAPQAKIAALSAVLLECYQEHMESLA</sequence>
<keyword evidence="2" id="KW-0805">Transcription regulation</keyword>
<dbReference type="InterPro" id="IPR036390">
    <property type="entry name" value="WH_DNA-bd_sf"/>
</dbReference>
<dbReference type="PANTHER" id="PTHR30126">
    <property type="entry name" value="HTH-TYPE TRANSCRIPTIONAL REGULATOR"/>
    <property type="match status" value="1"/>
</dbReference>
<accession>A0ABW2QNY0</accession>
<protein>
    <submittedName>
        <fullName evidence="6">LysR family transcriptional regulator</fullName>
    </submittedName>
</protein>
<evidence type="ECO:0000313" key="7">
    <source>
        <dbReference type="Proteomes" id="UP001596501"/>
    </source>
</evidence>
<dbReference type="PROSITE" id="PS50931">
    <property type="entry name" value="HTH_LYSR"/>
    <property type="match status" value="1"/>
</dbReference>
<keyword evidence="3" id="KW-0238">DNA-binding</keyword>
<dbReference type="SUPFAM" id="SSF46785">
    <property type="entry name" value="Winged helix' DNA-binding domain"/>
    <property type="match status" value="1"/>
</dbReference>
<dbReference type="Proteomes" id="UP001596501">
    <property type="component" value="Unassembled WGS sequence"/>
</dbReference>
<organism evidence="6 7">
    <name type="scientific">Hydrogenophaga atypica</name>
    <dbReference type="NCBI Taxonomy" id="249409"/>
    <lineage>
        <taxon>Bacteria</taxon>
        <taxon>Pseudomonadati</taxon>
        <taxon>Pseudomonadota</taxon>
        <taxon>Betaproteobacteria</taxon>
        <taxon>Burkholderiales</taxon>
        <taxon>Comamonadaceae</taxon>
        <taxon>Hydrogenophaga</taxon>
    </lineage>
</organism>
<keyword evidence="7" id="KW-1185">Reference proteome</keyword>
<dbReference type="SUPFAM" id="SSF53850">
    <property type="entry name" value="Periplasmic binding protein-like II"/>
    <property type="match status" value="1"/>
</dbReference>
<name>A0ABW2QNY0_9BURK</name>
<evidence type="ECO:0000313" key="6">
    <source>
        <dbReference type="EMBL" id="MFC7409957.1"/>
    </source>
</evidence>
<dbReference type="InterPro" id="IPR000847">
    <property type="entry name" value="LysR_HTH_N"/>
</dbReference>
<comment type="caution">
    <text evidence="6">The sequence shown here is derived from an EMBL/GenBank/DDBJ whole genome shotgun (WGS) entry which is preliminary data.</text>
</comment>
<dbReference type="Pfam" id="PF03466">
    <property type="entry name" value="LysR_substrate"/>
    <property type="match status" value="1"/>
</dbReference>
<reference evidence="7" key="1">
    <citation type="journal article" date="2019" name="Int. J. Syst. Evol. Microbiol.">
        <title>The Global Catalogue of Microorganisms (GCM) 10K type strain sequencing project: providing services to taxonomists for standard genome sequencing and annotation.</title>
        <authorList>
            <consortium name="The Broad Institute Genomics Platform"/>
            <consortium name="The Broad Institute Genome Sequencing Center for Infectious Disease"/>
            <person name="Wu L."/>
            <person name="Ma J."/>
        </authorList>
    </citation>
    <scope>NUCLEOTIDE SEQUENCE [LARGE SCALE GENOMIC DNA]</scope>
    <source>
        <strain evidence="7">CGMCC 1.12371</strain>
    </source>
</reference>
<proteinExistence type="inferred from homology"/>
<dbReference type="PANTHER" id="PTHR30126:SF40">
    <property type="entry name" value="HTH-TYPE TRANSCRIPTIONAL REGULATOR GLTR"/>
    <property type="match status" value="1"/>
</dbReference>
<dbReference type="Gene3D" id="3.40.190.10">
    <property type="entry name" value="Periplasmic binding protein-like II"/>
    <property type="match status" value="2"/>
</dbReference>
<evidence type="ECO:0000256" key="3">
    <source>
        <dbReference type="ARBA" id="ARBA00023125"/>
    </source>
</evidence>
<keyword evidence="4" id="KW-0804">Transcription</keyword>
<dbReference type="InterPro" id="IPR005119">
    <property type="entry name" value="LysR_subst-bd"/>
</dbReference>
<dbReference type="EMBL" id="JBHTCA010000010">
    <property type="protein sequence ID" value="MFC7409957.1"/>
    <property type="molecule type" value="Genomic_DNA"/>
</dbReference>
<feature type="domain" description="HTH lysR-type" evidence="5">
    <location>
        <begin position="13"/>
        <end position="70"/>
    </location>
</feature>
<evidence type="ECO:0000259" key="5">
    <source>
        <dbReference type="PROSITE" id="PS50931"/>
    </source>
</evidence>
<dbReference type="Pfam" id="PF00126">
    <property type="entry name" value="HTH_1"/>
    <property type="match status" value="1"/>
</dbReference>
<dbReference type="CDD" id="cd08442">
    <property type="entry name" value="PBP2_YofA_SoxR_like"/>
    <property type="match status" value="1"/>
</dbReference>
<evidence type="ECO:0000256" key="2">
    <source>
        <dbReference type="ARBA" id="ARBA00023015"/>
    </source>
</evidence>
<evidence type="ECO:0000256" key="4">
    <source>
        <dbReference type="ARBA" id="ARBA00023163"/>
    </source>
</evidence>
<gene>
    <name evidence="6" type="ORF">ACFQPB_13895</name>
</gene>
<dbReference type="InterPro" id="IPR036388">
    <property type="entry name" value="WH-like_DNA-bd_sf"/>
</dbReference>
<comment type="similarity">
    <text evidence="1">Belongs to the LysR transcriptional regulatory family.</text>
</comment>
<dbReference type="Gene3D" id="1.10.10.10">
    <property type="entry name" value="Winged helix-like DNA-binding domain superfamily/Winged helix DNA-binding domain"/>
    <property type="match status" value="1"/>
</dbReference>
<dbReference type="RefSeq" id="WP_382224323.1">
    <property type="nucleotide sequence ID" value="NZ_JBHTCA010000010.1"/>
</dbReference>
<evidence type="ECO:0000256" key="1">
    <source>
        <dbReference type="ARBA" id="ARBA00009437"/>
    </source>
</evidence>
<dbReference type="PRINTS" id="PR00039">
    <property type="entry name" value="HTHLYSR"/>
</dbReference>